<dbReference type="Pfam" id="PF14736">
    <property type="entry name" value="N_Asn_amidohyd"/>
    <property type="match status" value="2"/>
</dbReference>
<feature type="compositionally biased region" description="Basic and acidic residues" evidence="2">
    <location>
        <begin position="546"/>
        <end position="556"/>
    </location>
</feature>
<protein>
    <recommendedName>
        <fullName evidence="5">RRM domain-containing protein</fullName>
    </recommendedName>
</protein>
<name>A0ABQ8UUV6_9EUKA</name>
<feature type="compositionally biased region" description="Acidic residues" evidence="2">
    <location>
        <begin position="557"/>
        <end position="569"/>
    </location>
</feature>
<dbReference type="InterPro" id="IPR026750">
    <property type="entry name" value="NTAN1"/>
</dbReference>
<accession>A0ABQ8UUV6</accession>
<gene>
    <name evidence="3" type="ORF">PAPYR_1547</name>
</gene>
<dbReference type="PANTHER" id="PTHR12498">
    <property type="entry name" value="N-TERMINAL ASPARAGINE AMIDOHYDROLASE"/>
    <property type="match status" value="1"/>
</dbReference>
<feature type="region of interest" description="Disordered" evidence="2">
    <location>
        <begin position="495"/>
        <end position="581"/>
    </location>
</feature>
<dbReference type="PANTHER" id="PTHR12498:SF0">
    <property type="entry name" value="PROTEIN N-TERMINAL ASPARAGINE AMIDOHYDROLASE"/>
    <property type="match status" value="1"/>
</dbReference>
<evidence type="ECO:0000313" key="4">
    <source>
        <dbReference type="Proteomes" id="UP001141327"/>
    </source>
</evidence>
<dbReference type="Proteomes" id="UP001141327">
    <property type="component" value="Unassembled WGS sequence"/>
</dbReference>
<evidence type="ECO:0000256" key="1">
    <source>
        <dbReference type="SAM" id="Coils"/>
    </source>
</evidence>
<sequence length="736" mass="79971">MSIAERSVLCTNISPKVTTSNLRQFLGAIGPLDSSDELVVEGQRALRASYRSAEHASTAIILNGTTLEGMPIQIKPLPADLVNASPAPVSPPPVSTAPKPVPSLAFSVLPSPAARNAAAAAAAALAELVAKKIPGATTAAPDSAPLVTDDEPLPPDVLAVLAEEEQLRAQEAARQRQLAEQRAHEARIEEERRRLAEQQRQELMLLYHQAKTTGTGSSLGRRMLFLEETPLHGDIGVVLRTCWDHAPLNIAVTALPLVTIRPETKALYIHQREHAIVRKLPDEFPFEWLGADDATTCHILIVRERQTGMSACVHLDGGRTTYTLNRLFATMLEMLPPASETHMDVHLLGGFEDDRGTSFLLSFEVFRFFMKYGPVLFPTLRLHIQTCLLGPHNTDTRGKHKVPKLSGCALHLATGALHPAHFEDEARGPAALLPLRLTVAHVPADARRTPAHPIYDPETNCIRVCPPPMWADPAEVLAMWPSGLELPQETEFDAVGDDEEGEGEVGEDDDEFDVYGEDEEEGDDEEIWEQLPGGEQTGAGGDAEEEEHKERKSARTEEDEEGQEEEEVAEEKKTRPSGEGKFMVTPEALVFGVFPSARYGGTNRMAHQLLWSDPKLLRMTSTSPHAEPARFCTDLRTSILWLLEHPKWEGVFGRWALLKNWGLPAAASAPVTSTAACCSSAPTAVPVPATTTATAPAPASAPAPTPTSASESAAPGEKPVIEMAFRWENGKGWVQL</sequence>
<feature type="region of interest" description="Disordered" evidence="2">
    <location>
        <begin position="692"/>
        <end position="716"/>
    </location>
</feature>
<keyword evidence="1" id="KW-0175">Coiled coil</keyword>
<reference evidence="3" key="1">
    <citation type="journal article" date="2022" name="bioRxiv">
        <title>Genomics of Preaxostyla Flagellates Illuminates Evolutionary Transitions and the Path Towards Mitochondrial Loss.</title>
        <authorList>
            <person name="Novak L.V.F."/>
            <person name="Treitli S.C."/>
            <person name="Pyrih J."/>
            <person name="Halakuc P."/>
            <person name="Pipaliya S.V."/>
            <person name="Vacek V."/>
            <person name="Brzon O."/>
            <person name="Soukal P."/>
            <person name="Eme L."/>
            <person name="Dacks J.B."/>
            <person name="Karnkowska A."/>
            <person name="Elias M."/>
            <person name="Hampl V."/>
        </authorList>
    </citation>
    <scope>NUCLEOTIDE SEQUENCE</scope>
    <source>
        <strain evidence="3">RCP-MX</strain>
    </source>
</reference>
<dbReference type="InterPro" id="IPR035979">
    <property type="entry name" value="RBD_domain_sf"/>
</dbReference>
<keyword evidence="4" id="KW-1185">Reference proteome</keyword>
<dbReference type="SUPFAM" id="SSF54928">
    <property type="entry name" value="RNA-binding domain, RBD"/>
    <property type="match status" value="1"/>
</dbReference>
<evidence type="ECO:0000256" key="2">
    <source>
        <dbReference type="SAM" id="MobiDB-lite"/>
    </source>
</evidence>
<evidence type="ECO:0000313" key="3">
    <source>
        <dbReference type="EMBL" id="KAJ4461866.1"/>
    </source>
</evidence>
<proteinExistence type="predicted"/>
<evidence type="ECO:0008006" key="5">
    <source>
        <dbReference type="Google" id="ProtNLM"/>
    </source>
</evidence>
<feature type="compositionally biased region" description="Low complexity" evidence="2">
    <location>
        <begin position="706"/>
        <end position="715"/>
    </location>
</feature>
<dbReference type="EMBL" id="JAPMOS010000005">
    <property type="protein sequence ID" value="KAJ4461866.1"/>
    <property type="molecule type" value="Genomic_DNA"/>
</dbReference>
<feature type="compositionally biased region" description="Acidic residues" evidence="2">
    <location>
        <begin position="495"/>
        <end position="528"/>
    </location>
</feature>
<comment type="caution">
    <text evidence="3">The sequence shown here is derived from an EMBL/GenBank/DDBJ whole genome shotgun (WGS) entry which is preliminary data.</text>
</comment>
<organism evidence="3 4">
    <name type="scientific">Paratrimastix pyriformis</name>
    <dbReference type="NCBI Taxonomy" id="342808"/>
    <lineage>
        <taxon>Eukaryota</taxon>
        <taxon>Metamonada</taxon>
        <taxon>Preaxostyla</taxon>
        <taxon>Paratrimastigidae</taxon>
        <taxon>Paratrimastix</taxon>
    </lineage>
</organism>
<feature type="coiled-coil region" evidence="1">
    <location>
        <begin position="162"/>
        <end position="201"/>
    </location>
</feature>